<name>A0AAD1UQA1_EUPCR</name>
<dbReference type="Proteomes" id="UP001295684">
    <property type="component" value="Unassembled WGS sequence"/>
</dbReference>
<dbReference type="InterPro" id="IPR050185">
    <property type="entry name" value="Ub_carboxyl-term_hydrolase"/>
</dbReference>
<keyword evidence="1" id="KW-0472">Membrane</keyword>
<evidence type="ECO:0000259" key="2">
    <source>
        <dbReference type="PROSITE" id="PS50235"/>
    </source>
</evidence>
<gene>
    <name evidence="3" type="ORF">ECRASSUSDP1_LOCUS12470</name>
</gene>
<feature type="transmembrane region" description="Helical" evidence="1">
    <location>
        <begin position="12"/>
        <end position="31"/>
    </location>
</feature>
<proteinExistence type="predicted"/>
<sequence>MKCPQYKNSELIIFTWYIGIALACTIAWYYLYKCLPSFTLILRDNQIQDSLEKDLDQVIKEDSTKLIQKDSQREFVTKEKIENKTILQEQTIKKKETLKKDRRIKEFECNKGIVNPGLDCFLVSALQCFVSIPEFFSPYDEPEDMQCKESDGEMSVLNEIIAFRERYYQVSPNKVKVGSMRSHFDQKFPRYSQHDSWQYIMSLFEILQTEINKDKISSPSKSLENHSDVWNEYIKNHPSTIDQLFVGMYETCFVCKKCENSDIVYEEFKNIPLICNQENPNLGFEEFLTMPENIEESEFICRNCQEVFACEISKQIIKFPKYLIMIFQRIDLVKQYGINSNVFYPLSFSQWVPSTEEQLTYNLESIISHTGTLFSDHFTATCKRDSKWVHFNDSSCNDLPADFDPTSLPNAYILFYKTESNCDI</sequence>
<evidence type="ECO:0000313" key="3">
    <source>
        <dbReference type="EMBL" id="CAI2371150.1"/>
    </source>
</evidence>
<dbReference type="AlphaFoldDB" id="A0AAD1UQA1"/>
<reference evidence="3" key="1">
    <citation type="submission" date="2023-07" db="EMBL/GenBank/DDBJ databases">
        <authorList>
            <consortium name="AG Swart"/>
            <person name="Singh M."/>
            <person name="Singh A."/>
            <person name="Seah K."/>
            <person name="Emmerich C."/>
        </authorList>
    </citation>
    <scope>NUCLEOTIDE SEQUENCE</scope>
    <source>
        <strain evidence="3">DP1</strain>
    </source>
</reference>
<protein>
    <recommendedName>
        <fullName evidence="2">USP domain-containing protein</fullName>
    </recommendedName>
</protein>
<dbReference type="InterPro" id="IPR038765">
    <property type="entry name" value="Papain-like_cys_pep_sf"/>
</dbReference>
<dbReference type="PANTHER" id="PTHR21646">
    <property type="entry name" value="UBIQUITIN CARBOXYL-TERMINAL HYDROLASE"/>
    <property type="match status" value="1"/>
</dbReference>
<evidence type="ECO:0000313" key="4">
    <source>
        <dbReference type="Proteomes" id="UP001295684"/>
    </source>
</evidence>
<feature type="domain" description="USP" evidence="2">
    <location>
        <begin position="111"/>
        <end position="419"/>
    </location>
</feature>
<evidence type="ECO:0000256" key="1">
    <source>
        <dbReference type="SAM" id="Phobius"/>
    </source>
</evidence>
<dbReference type="SUPFAM" id="SSF54001">
    <property type="entry name" value="Cysteine proteinases"/>
    <property type="match status" value="1"/>
</dbReference>
<dbReference type="GO" id="GO:0016579">
    <property type="term" value="P:protein deubiquitination"/>
    <property type="evidence" value="ECO:0007669"/>
    <property type="project" value="InterPro"/>
</dbReference>
<comment type="caution">
    <text evidence="3">The sequence shown here is derived from an EMBL/GenBank/DDBJ whole genome shotgun (WGS) entry which is preliminary data.</text>
</comment>
<accession>A0AAD1UQA1</accession>
<keyword evidence="1" id="KW-0812">Transmembrane</keyword>
<dbReference type="GO" id="GO:0004843">
    <property type="term" value="F:cysteine-type deubiquitinase activity"/>
    <property type="evidence" value="ECO:0007669"/>
    <property type="project" value="InterPro"/>
</dbReference>
<keyword evidence="1" id="KW-1133">Transmembrane helix</keyword>
<dbReference type="EMBL" id="CAMPGE010012383">
    <property type="protein sequence ID" value="CAI2371150.1"/>
    <property type="molecule type" value="Genomic_DNA"/>
</dbReference>
<dbReference type="Pfam" id="PF00443">
    <property type="entry name" value="UCH"/>
    <property type="match status" value="1"/>
</dbReference>
<dbReference type="InterPro" id="IPR001394">
    <property type="entry name" value="Peptidase_C19_UCH"/>
</dbReference>
<dbReference type="PROSITE" id="PS51257">
    <property type="entry name" value="PROKAR_LIPOPROTEIN"/>
    <property type="match status" value="1"/>
</dbReference>
<dbReference type="PROSITE" id="PS50235">
    <property type="entry name" value="USP_3"/>
    <property type="match status" value="1"/>
</dbReference>
<organism evidence="3 4">
    <name type="scientific">Euplotes crassus</name>
    <dbReference type="NCBI Taxonomy" id="5936"/>
    <lineage>
        <taxon>Eukaryota</taxon>
        <taxon>Sar</taxon>
        <taxon>Alveolata</taxon>
        <taxon>Ciliophora</taxon>
        <taxon>Intramacronucleata</taxon>
        <taxon>Spirotrichea</taxon>
        <taxon>Hypotrichia</taxon>
        <taxon>Euplotida</taxon>
        <taxon>Euplotidae</taxon>
        <taxon>Moneuplotes</taxon>
    </lineage>
</organism>
<keyword evidence="4" id="KW-1185">Reference proteome</keyword>
<dbReference type="InterPro" id="IPR028889">
    <property type="entry name" value="USP"/>
</dbReference>
<dbReference type="Gene3D" id="3.90.70.10">
    <property type="entry name" value="Cysteine proteinases"/>
    <property type="match status" value="1"/>
</dbReference>